<accession>A0A0R0B4M8</accession>
<evidence type="ECO:0000259" key="1">
    <source>
        <dbReference type="Pfam" id="PF01370"/>
    </source>
</evidence>
<dbReference type="PANTHER" id="PTHR48079">
    <property type="entry name" value="PROTEIN YEEZ"/>
    <property type="match status" value="1"/>
</dbReference>
<dbReference type="GO" id="GO:0005737">
    <property type="term" value="C:cytoplasm"/>
    <property type="evidence" value="ECO:0007669"/>
    <property type="project" value="TreeGrafter"/>
</dbReference>
<evidence type="ECO:0000313" key="2">
    <source>
        <dbReference type="EMBL" id="KRG48647.1"/>
    </source>
</evidence>
<dbReference type="InterPro" id="IPR001509">
    <property type="entry name" value="Epimerase_deHydtase"/>
</dbReference>
<dbReference type="EMBL" id="LLXV01000055">
    <property type="protein sequence ID" value="KRG48647.1"/>
    <property type="molecule type" value="Genomic_DNA"/>
</dbReference>
<name>A0A0R0B4M8_9GAMM</name>
<protein>
    <submittedName>
        <fullName evidence="2">Epimerase</fullName>
    </submittedName>
</protein>
<feature type="domain" description="NAD-dependent epimerase/dehydratase" evidence="1">
    <location>
        <begin position="14"/>
        <end position="212"/>
    </location>
</feature>
<dbReference type="Pfam" id="PF01370">
    <property type="entry name" value="Epimerase"/>
    <property type="match status" value="1"/>
</dbReference>
<proteinExistence type="predicted"/>
<dbReference type="AlphaFoldDB" id="A0A0R0B4M8"/>
<dbReference type="SUPFAM" id="SSF51735">
    <property type="entry name" value="NAD(P)-binding Rossmann-fold domains"/>
    <property type="match status" value="1"/>
</dbReference>
<dbReference type="GO" id="GO:0004029">
    <property type="term" value="F:aldehyde dehydrogenase (NAD+) activity"/>
    <property type="evidence" value="ECO:0007669"/>
    <property type="project" value="TreeGrafter"/>
</dbReference>
<organism evidence="2 3">
    <name type="scientific">Stenotrophomonas beteli</name>
    <dbReference type="NCBI Taxonomy" id="3384461"/>
    <lineage>
        <taxon>Bacteria</taxon>
        <taxon>Pseudomonadati</taxon>
        <taxon>Pseudomonadota</taxon>
        <taxon>Gammaproteobacteria</taxon>
        <taxon>Lysobacterales</taxon>
        <taxon>Lysobacteraceae</taxon>
        <taxon>Stenotrophomonas</taxon>
        <taxon>Stenotrophomonas maltophilia group</taxon>
    </lineage>
</organism>
<dbReference type="PANTHER" id="PTHR48079:SF6">
    <property type="entry name" value="NAD(P)-BINDING DOMAIN-CONTAINING PROTEIN-RELATED"/>
    <property type="match status" value="1"/>
</dbReference>
<dbReference type="OrthoDB" id="9808276at2"/>
<comment type="caution">
    <text evidence="2">The sequence shown here is derived from an EMBL/GenBank/DDBJ whole genome shotgun (WGS) entry which is preliminary data.</text>
</comment>
<reference evidence="2 3" key="1">
    <citation type="journal article" date="2016" name="Front. Microbiol.">
        <title>Genome Sequence of Type Strains of Genus Stenotrophomonas.</title>
        <authorList>
            <person name="Patil P.P."/>
            <person name="Midha S."/>
            <person name="Kumar S."/>
            <person name="Patil P.B."/>
        </authorList>
    </citation>
    <scope>NUCLEOTIDE SEQUENCE [LARGE SCALE GENOMIC DNA]</scope>
    <source>
        <strain evidence="2 3">LMG 978</strain>
    </source>
</reference>
<evidence type="ECO:0000313" key="3">
    <source>
        <dbReference type="Proteomes" id="UP000051757"/>
    </source>
</evidence>
<dbReference type="Gene3D" id="3.40.50.720">
    <property type="entry name" value="NAD(P)-binding Rossmann-like Domain"/>
    <property type="match status" value="1"/>
</dbReference>
<sequence>MSLTAQASALPARVLILGLGWSGRVLAAQLQARGVQVAGTVRDPAASPDDGLRRYRLQAGTSPAPDLLEQIAQAEAVLCSVPPDAEGDPALRLLLPALHASPALRWVGYLSSTSVYADRAGGWVDERSAADATEAAGVQRLRAEAQWRALADERGIASAVLRLPGLYGPGRNALLQLSQGRARHVTRPGLVFNRLHVEDLAAVVIAAMQRPTHQGLYLPCDDEPAPPQDVLAFAAQLGGFAMPPAVAWDDPALSPTLRRFYQSSKRIDSRGTRAALGWQPRFPTYREGLKDLLTML</sequence>
<dbReference type="InterPro" id="IPR036291">
    <property type="entry name" value="NAD(P)-bd_dom_sf"/>
</dbReference>
<dbReference type="InterPro" id="IPR051783">
    <property type="entry name" value="NAD(P)-dependent_oxidoreduct"/>
</dbReference>
<dbReference type="Proteomes" id="UP000051757">
    <property type="component" value="Unassembled WGS sequence"/>
</dbReference>
<keyword evidence="3" id="KW-1185">Reference proteome</keyword>
<gene>
    <name evidence="2" type="ORF">ARC23_02125</name>
</gene>